<protein>
    <submittedName>
        <fullName evidence="1">Uncharacterized protein</fullName>
    </submittedName>
</protein>
<reference evidence="1" key="1">
    <citation type="journal article" date="2020" name="Microb. Genom.">
        <title>Genetic diversity of clinical and environmental Mucorales isolates obtained from an investigation of mucormycosis cases among solid organ transplant recipients.</title>
        <authorList>
            <person name="Nguyen M.H."/>
            <person name="Kaul D."/>
            <person name="Muto C."/>
            <person name="Cheng S.J."/>
            <person name="Richter R.A."/>
            <person name="Bruno V.M."/>
            <person name="Liu G."/>
            <person name="Beyhan S."/>
            <person name="Sundermann A.J."/>
            <person name="Mounaud S."/>
            <person name="Pasculle A.W."/>
            <person name="Nierman W.C."/>
            <person name="Driscoll E."/>
            <person name="Cumbie R."/>
            <person name="Clancy C.J."/>
            <person name="Dupont C.L."/>
        </authorList>
    </citation>
    <scope>NUCLEOTIDE SEQUENCE</scope>
    <source>
        <strain evidence="1">GL11</strain>
    </source>
</reference>
<keyword evidence="2" id="KW-1185">Reference proteome</keyword>
<proteinExistence type="predicted"/>
<evidence type="ECO:0000313" key="1">
    <source>
        <dbReference type="EMBL" id="KAG1287571.1"/>
    </source>
</evidence>
<name>A0A9P7BJW0_RHIOR</name>
<organism evidence="1 2">
    <name type="scientific">Rhizopus oryzae</name>
    <name type="common">Mucormycosis agent</name>
    <name type="synonym">Rhizopus arrhizus var. delemar</name>
    <dbReference type="NCBI Taxonomy" id="64495"/>
    <lineage>
        <taxon>Eukaryota</taxon>
        <taxon>Fungi</taxon>
        <taxon>Fungi incertae sedis</taxon>
        <taxon>Mucoromycota</taxon>
        <taxon>Mucoromycotina</taxon>
        <taxon>Mucoromycetes</taxon>
        <taxon>Mucorales</taxon>
        <taxon>Mucorineae</taxon>
        <taxon>Rhizopodaceae</taxon>
        <taxon>Rhizopus</taxon>
    </lineage>
</organism>
<gene>
    <name evidence="1" type="ORF">G6F64_014132</name>
</gene>
<evidence type="ECO:0000313" key="2">
    <source>
        <dbReference type="Proteomes" id="UP000716291"/>
    </source>
</evidence>
<accession>A0A9P7BJW0</accession>
<dbReference type="Proteomes" id="UP000716291">
    <property type="component" value="Unassembled WGS sequence"/>
</dbReference>
<dbReference type="EMBL" id="JAANQT010007351">
    <property type="protein sequence ID" value="KAG1287571.1"/>
    <property type="molecule type" value="Genomic_DNA"/>
</dbReference>
<sequence>MGERNHIGAALDLARDLQRGFHGIGAGGAGELQRVLPVARLEQHAIHRLQETLLRAGGHVQSVDDAVRLYIFQQLFLENRIVVAIVQRACAAEEIDVFGAGLINQRRASGLAEYHGKRPNVAPHLRLHPVKDFQVHMINPPFHLIS</sequence>
<comment type="caution">
    <text evidence="1">The sequence shown here is derived from an EMBL/GenBank/DDBJ whole genome shotgun (WGS) entry which is preliminary data.</text>
</comment>
<dbReference type="AlphaFoldDB" id="A0A9P7BJW0"/>